<evidence type="ECO:0000313" key="2">
    <source>
        <dbReference type="EMBL" id="KAK6504643.1"/>
    </source>
</evidence>
<dbReference type="Proteomes" id="UP001370758">
    <property type="component" value="Unassembled WGS sequence"/>
</dbReference>
<comment type="caution">
    <text evidence="2">The sequence shown here is derived from an EMBL/GenBank/DDBJ whole genome shotgun (WGS) entry which is preliminary data.</text>
</comment>
<dbReference type="AlphaFoldDB" id="A0AAV9WAY6"/>
<dbReference type="PROSITE" id="PS50181">
    <property type="entry name" value="FBOX"/>
    <property type="match status" value="1"/>
</dbReference>
<evidence type="ECO:0000313" key="3">
    <source>
        <dbReference type="Proteomes" id="UP001370758"/>
    </source>
</evidence>
<accession>A0AAV9WAY6</accession>
<name>A0AAV9WAY6_9PEZI</name>
<sequence>MPRLELLDMPLEVVTNIFQWLPGKDQKNLALTCSAVLNIVAPTLYRTARLFYAEPGKDVKFDGLPRLADISHLISSPQFPLGYTKSLSIKRKRGHDSSAPNPKRRQWVYGRDKKEQMEFTETADKAIGLILNRFNEGQLESIRLDHQTTYNTFKLICERQKKIRSLDLGEFRPGGNRCKIPNQILIPGSLALESLEICEIDERVTCLVTFIKILHQNSPTLKRLRIGDQTHPQKPRLTASAWARRPRSKTNLPFSRIDFPALEQISIIHDHSAERFWDMFQDIAYCGSKLSHVRISCFTDPYVLIQRLVSKGADGIKSIQTNNCRRRNHAAFQSPVHNQLPRIKSLETLQMQVCTHEEGEFQAAYLGRTTIKRLWLQCSANCDPKKCRSMAGLLDYATNTSLSSDKWPVLEELAIGAPQWKKSESDLAGGWLELPMLRSLKILRLLQWQTGTQQQKNQQTVELLLPRVENYVNLIYCWSMVAYGKLPNLRIIVVDTETGQGCPGTAIFRPLYFVVYPIDEFVDADGTGLTVSPLVFSENYETALKVCKEINCSSYLLQFGPPAPEGFWDDQYSPDL</sequence>
<keyword evidence="3" id="KW-1185">Reference proteome</keyword>
<dbReference type="Pfam" id="PF00646">
    <property type="entry name" value="F-box"/>
    <property type="match status" value="1"/>
</dbReference>
<dbReference type="EMBL" id="JAVHJL010000004">
    <property type="protein sequence ID" value="KAK6504643.1"/>
    <property type="molecule type" value="Genomic_DNA"/>
</dbReference>
<gene>
    <name evidence="2" type="ORF">TWF481_006582</name>
</gene>
<feature type="domain" description="F-box" evidence="1">
    <location>
        <begin position="3"/>
        <end position="48"/>
    </location>
</feature>
<evidence type="ECO:0000259" key="1">
    <source>
        <dbReference type="PROSITE" id="PS50181"/>
    </source>
</evidence>
<dbReference type="InterPro" id="IPR001810">
    <property type="entry name" value="F-box_dom"/>
</dbReference>
<protein>
    <recommendedName>
        <fullName evidence="1">F-box domain-containing protein</fullName>
    </recommendedName>
</protein>
<reference evidence="2 3" key="1">
    <citation type="submission" date="2023-08" db="EMBL/GenBank/DDBJ databases">
        <authorList>
            <person name="Palmer J.M."/>
        </authorList>
    </citation>
    <scope>NUCLEOTIDE SEQUENCE [LARGE SCALE GENOMIC DNA]</scope>
    <source>
        <strain evidence="2 3">TWF481</strain>
    </source>
</reference>
<proteinExistence type="predicted"/>
<organism evidence="2 3">
    <name type="scientific">Arthrobotrys musiformis</name>
    <dbReference type="NCBI Taxonomy" id="47236"/>
    <lineage>
        <taxon>Eukaryota</taxon>
        <taxon>Fungi</taxon>
        <taxon>Dikarya</taxon>
        <taxon>Ascomycota</taxon>
        <taxon>Pezizomycotina</taxon>
        <taxon>Orbiliomycetes</taxon>
        <taxon>Orbiliales</taxon>
        <taxon>Orbiliaceae</taxon>
        <taxon>Arthrobotrys</taxon>
    </lineage>
</organism>